<dbReference type="EMBL" id="NEWD01000004">
    <property type="protein sequence ID" value="OXN01325.1"/>
    <property type="molecule type" value="Genomic_DNA"/>
</dbReference>
<feature type="transmembrane region" description="Helical" evidence="10">
    <location>
        <begin position="185"/>
        <end position="208"/>
    </location>
</feature>
<name>A0A229W0E9_9BIFI</name>
<dbReference type="Proteomes" id="UP000215433">
    <property type="component" value="Unassembled WGS sequence"/>
</dbReference>
<keyword evidence="5 8" id="KW-0812">Transmembrane</keyword>
<feature type="transmembrane region" description="Helical" evidence="10">
    <location>
        <begin position="125"/>
        <end position="146"/>
    </location>
</feature>
<feature type="transmembrane region" description="Helical" evidence="10">
    <location>
        <begin position="268"/>
        <end position="287"/>
    </location>
</feature>
<dbReference type="RefSeq" id="WP_093959532.1">
    <property type="nucleotide sequence ID" value="NZ_NEWD01000004.1"/>
</dbReference>
<dbReference type="InterPro" id="IPR022357">
    <property type="entry name" value="MIP_CS"/>
</dbReference>
<dbReference type="Pfam" id="PF00230">
    <property type="entry name" value="MIP"/>
    <property type="match status" value="1"/>
</dbReference>
<comment type="caution">
    <text evidence="11">The sequence shown here is derived from an EMBL/GenBank/DDBJ whole genome shotgun (WGS) entry which is preliminary data.</text>
</comment>
<evidence type="ECO:0000256" key="6">
    <source>
        <dbReference type="ARBA" id="ARBA00022989"/>
    </source>
</evidence>
<evidence type="ECO:0000313" key="11">
    <source>
        <dbReference type="EMBL" id="OXN01325.1"/>
    </source>
</evidence>
<dbReference type="AlphaFoldDB" id="A0A229W0E9"/>
<evidence type="ECO:0000256" key="3">
    <source>
        <dbReference type="ARBA" id="ARBA00022448"/>
    </source>
</evidence>
<keyword evidence="4" id="KW-1003">Cell membrane</keyword>
<evidence type="ECO:0000256" key="1">
    <source>
        <dbReference type="ARBA" id="ARBA00004651"/>
    </source>
</evidence>
<evidence type="ECO:0000256" key="4">
    <source>
        <dbReference type="ARBA" id="ARBA00022475"/>
    </source>
</evidence>
<dbReference type="SUPFAM" id="SSF81338">
    <property type="entry name" value="Aquaporin-like"/>
    <property type="match status" value="1"/>
</dbReference>
<evidence type="ECO:0000256" key="5">
    <source>
        <dbReference type="ARBA" id="ARBA00022692"/>
    </source>
</evidence>
<evidence type="ECO:0000256" key="7">
    <source>
        <dbReference type="ARBA" id="ARBA00023136"/>
    </source>
</evidence>
<feature type="transmembrane region" description="Helical" evidence="10">
    <location>
        <begin position="73"/>
        <end position="97"/>
    </location>
</feature>
<feature type="region of interest" description="Disordered" evidence="9">
    <location>
        <begin position="1"/>
        <end position="37"/>
    </location>
</feature>
<feature type="transmembrane region" description="Helical" evidence="10">
    <location>
        <begin position="50"/>
        <end position="67"/>
    </location>
</feature>
<keyword evidence="7 10" id="KW-0472">Membrane</keyword>
<proteinExistence type="inferred from homology"/>
<dbReference type="PRINTS" id="PR00783">
    <property type="entry name" value="MINTRINSICP"/>
</dbReference>
<comment type="subcellular location">
    <subcellularLocation>
        <location evidence="1">Cell membrane</location>
        <topology evidence="1">Multi-pass membrane protein</topology>
    </subcellularLocation>
</comment>
<keyword evidence="3 8" id="KW-0813">Transport</keyword>
<reference evidence="11 12" key="1">
    <citation type="submission" date="2017-05" db="EMBL/GenBank/DDBJ databases">
        <title>Bifidobacterium vansinderenii sp. nov.</title>
        <authorList>
            <person name="Lugli G.A."/>
            <person name="Duranti S."/>
            <person name="Mangifesta M."/>
        </authorList>
    </citation>
    <scope>NUCLEOTIDE SEQUENCE [LARGE SCALE GENOMIC DNA]</scope>
    <source>
        <strain evidence="11 12">Tam10B</strain>
    </source>
</reference>
<comment type="similarity">
    <text evidence="2 8">Belongs to the MIP/aquaporin (TC 1.A.8) family.</text>
</comment>
<dbReference type="PANTHER" id="PTHR19139">
    <property type="entry name" value="AQUAPORIN TRANSPORTER"/>
    <property type="match status" value="1"/>
</dbReference>
<feature type="region of interest" description="Disordered" evidence="9">
    <location>
        <begin position="317"/>
        <end position="368"/>
    </location>
</feature>
<evidence type="ECO:0000256" key="9">
    <source>
        <dbReference type="SAM" id="MobiDB-lite"/>
    </source>
</evidence>
<dbReference type="OrthoDB" id="9807293at2"/>
<keyword evidence="6 10" id="KW-1133">Transmembrane helix</keyword>
<keyword evidence="12" id="KW-1185">Reference proteome</keyword>
<accession>A0A229W0E9</accession>
<evidence type="ECO:0000256" key="8">
    <source>
        <dbReference type="RuleBase" id="RU000477"/>
    </source>
</evidence>
<evidence type="ECO:0000256" key="10">
    <source>
        <dbReference type="SAM" id="Phobius"/>
    </source>
</evidence>
<sequence length="368" mass="37569">MSQTTPSAPVKEAAPDTEDTTAEQPVASIDSSPISTDGATSLSKSPLARALAEFAGTFLICFAIYTVSTYGTVLYGINILLIAVLTGAAYAAATAVFSRFSGAHFNPAVTLAAVLTSRISWLDALLYLVAQVLGGIAAGAVAIAILPTTETVTAKAWLTYTINGFDTTSLSYLANSTLQQAGLSFGSTMAIVVEVVMSLLVVAAAIVTMREDGSALPNRTTAIGFAYGVAVAVAYPITGAGLNPVRSTGIALFAQGKGLTVEPLSQLWLFWICPLLAGAVVALVMLLSSTFSEMIAKNAMARTAAAGLDVAESTENGEAVAADAGQREAADIETVSDGTSASEPVQTESTESESADAESVTGKSEAVK</sequence>
<dbReference type="PROSITE" id="PS00221">
    <property type="entry name" value="MIP"/>
    <property type="match status" value="1"/>
</dbReference>
<feature type="transmembrane region" description="Helical" evidence="10">
    <location>
        <begin position="220"/>
        <end position="238"/>
    </location>
</feature>
<dbReference type="PANTHER" id="PTHR19139:SF199">
    <property type="entry name" value="MIP17260P"/>
    <property type="match status" value="1"/>
</dbReference>
<feature type="compositionally biased region" description="Polar residues" evidence="9">
    <location>
        <begin position="336"/>
        <end position="346"/>
    </location>
</feature>
<evidence type="ECO:0000313" key="12">
    <source>
        <dbReference type="Proteomes" id="UP000215433"/>
    </source>
</evidence>
<dbReference type="InterPro" id="IPR034294">
    <property type="entry name" value="Aquaporin_transptr"/>
</dbReference>
<dbReference type="Gene3D" id="1.20.1080.10">
    <property type="entry name" value="Glycerol uptake facilitator protein"/>
    <property type="match status" value="1"/>
</dbReference>
<protein>
    <submittedName>
        <fullName evidence="11">Major intrinsic protein</fullName>
    </submittedName>
</protein>
<dbReference type="GO" id="GO:0015250">
    <property type="term" value="F:water channel activity"/>
    <property type="evidence" value="ECO:0007669"/>
    <property type="project" value="TreeGrafter"/>
</dbReference>
<organism evidence="11 12">
    <name type="scientific">Bifidobacterium vansinderenii</name>
    <dbReference type="NCBI Taxonomy" id="1984871"/>
    <lineage>
        <taxon>Bacteria</taxon>
        <taxon>Bacillati</taxon>
        <taxon>Actinomycetota</taxon>
        <taxon>Actinomycetes</taxon>
        <taxon>Bifidobacteriales</taxon>
        <taxon>Bifidobacteriaceae</taxon>
        <taxon>Bifidobacterium</taxon>
    </lineage>
</organism>
<gene>
    <name evidence="11" type="ORF">Tam10B_0326</name>
</gene>
<dbReference type="InterPro" id="IPR023271">
    <property type="entry name" value="Aquaporin-like"/>
</dbReference>
<dbReference type="InterPro" id="IPR000425">
    <property type="entry name" value="MIP"/>
</dbReference>
<dbReference type="GO" id="GO:0005886">
    <property type="term" value="C:plasma membrane"/>
    <property type="evidence" value="ECO:0007669"/>
    <property type="project" value="UniProtKB-SubCell"/>
</dbReference>
<evidence type="ECO:0000256" key="2">
    <source>
        <dbReference type="ARBA" id="ARBA00006175"/>
    </source>
</evidence>